<dbReference type="Pfam" id="PF03372">
    <property type="entry name" value="Exo_endo_phos"/>
    <property type="match status" value="1"/>
</dbReference>
<dbReference type="EMBL" id="CAKKNE010000005">
    <property type="protein sequence ID" value="CAH0376061.1"/>
    <property type="molecule type" value="Genomic_DNA"/>
</dbReference>
<evidence type="ECO:0000256" key="1">
    <source>
        <dbReference type="SAM" id="MobiDB-lite"/>
    </source>
</evidence>
<dbReference type="InterPro" id="IPR036691">
    <property type="entry name" value="Endo/exonu/phosph_ase_sf"/>
</dbReference>
<dbReference type="PANTHER" id="PTHR12121">
    <property type="entry name" value="CARBON CATABOLITE REPRESSOR PROTEIN 4"/>
    <property type="match status" value="1"/>
</dbReference>
<sequence>MWRVLLLATASALRVQPRRRIHSLRMAAAAASVIVETDATDSVKITIGARTLQRTAGEPLQKALGRLAPKKPKKGKKAAPAPPAPPARLLDATDSEVDVATPLLDALTRGRWLELEGARIPVALNPPTVVAVECYGEPTAGSPLMPLAELKRAEADDVCYCYSLDGEACGTGAAFTPDDEAVGRTLTVEASVGDSCVTRDLGKVAPRWRRPEHDARVAAIGAPAGIRVATYNVLADAYRHTWDAGIHTHCEPRYTAASRRIPMAIDEVLSYAPSIVALQEVDPRWWERLWLPRLRAEGYDAALVLKSGAAQEGEAIAWRRGAWTPVESREIALSIGRADAAEREIAPPSAIAEFLAAHPSAAEAMRRIGTVAQLVVLEDKDGRRLCVANTHLFFAGRATHVRTIQAALIIEEASKLCDATGASLVVVGDLNAENHDAALRYLLDGGVAADDPDWYTGSTFSWGYASSRRARARAVDAFAAADGDLDAALDAMDAAQSGDLAAERRTRAAASLRLVSREPPSGDVEELVAALAAGETYKTNPLVALFQMRADCGLRRGGLSLVDGELDAAATAVESLRARAESAAAAGRVAQTALVKAAEGDDVVGIGMRLAHSRKLASAYPRTEPYTNLAGNDFVATLDWILHEDALRTRAVAPIPDLDAVRAAYFALPSESFPSDHVCLVADLEWS</sequence>
<feature type="compositionally biased region" description="Basic residues" evidence="1">
    <location>
        <begin position="68"/>
        <end position="77"/>
    </location>
</feature>
<proteinExistence type="predicted"/>
<name>A0A8J2X5I1_9STRA</name>
<dbReference type="OrthoDB" id="412787at2759"/>
<organism evidence="3 4">
    <name type="scientific">Pelagomonas calceolata</name>
    <dbReference type="NCBI Taxonomy" id="35677"/>
    <lineage>
        <taxon>Eukaryota</taxon>
        <taxon>Sar</taxon>
        <taxon>Stramenopiles</taxon>
        <taxon>Ochrophyta</taxon>
        <taxon>Pelagophyceae</taxon>
        <taxon>Pelagomonadales</taxon>
        <taxon>Pelagomonadaceae</taxon>
        <taxon>Pelagomonas</taxon>
    </lineage>
</organism>
<comment type="caution">
    <text evidence="3">The sequence shown here is derived from an EMBL/GenBank/DDBJ whole genome shotgun (WGS) entry which is preliminary data.</text>
</comment>
<gene>
    <name evidence="3" type="ORF">PECAL_5P06150</name>
</gene>
<feature type="region of interest" description="Disordered" evidence="1">
    <location>
        <begin position="58"/>
        <end position="91"/>
    </location>
</feature>
<dbReference type="InterPro" id="IPR050410">
    <property type="entry name" value="CCR4/nocturin_mRNA_transcr"/>
</dbReference>
<feature type="domain" description="Endonuclease/exonuclease/phosphatase" evidence="2">
    <location>
        <begin position="265"/>
        <end position="470"/>
    </location>
</feature>
<reference evidence="3" key="1">
    <citation type="submission" date="2021-11" db="EMBL/GenBank/DDBJ databases">
        <authorList>
            <consortium name="Genoscope - CEA"/>
            <person name="William W."/>
        </authorList>
    </citation>
    <scope>NUCLEOTIDE SEQUENCE</scope>
</reference>
<dbReference type="GO" id="GO:0000175">
    <property type="term" value="F:3'-5'-RNA exonuclease activity"/>
    <property type="evidence" value="ECO:0007669"/>
    <property type="project" value="TreeGrafter"/>
</dbReference>
<protein>
    <recommendedName>
        <fullName evidence="2">Endonuclease/exonuclease/phosphatase domain-containing protein</fullName>
    </recommendedName>
</protein>
<dbReference type="InterPro" id="IPR005135">
    <property type="entry name" value="Endo/exonuclease/phosphatase"/>
</dbReference>
<evidence type="ECO:0000259" key="2">
    <source>
        <dbReference type="Pfam" id="PF03372"/>
    </source>
</evidence>
<dbReference type="GO" id="GO:0005739">
    <property type="term" value="C:mitochondrion"/>
    <property type="evidence" value="ECO:0007669"/>
    <property type="project" value="TreeGrafter"/>
</dbReference>
<keyword evidence="4" id="KW-1185">Reference proteome</keyword>
<dbReference type="Proteomes" id="UP000789595">
    <property type="component" value="Unassembled WGS sequence"/>
</dbReference>
<dbReference type="SUPFAM" id="SSF56219">
    <property type="entry name" value="DNase I-like"/>
    <property type="match status" value="1"/>
</dbReference>
<dbReference type="GO" id="GO:0000288">
    <property type="term" value="P:nuclear-transcribed mRNA catabolic process, deadenylation-dependent decay"/>
    <property type="evidence" value="ECO:0007669"/>
    <property type="project" value="TreeGrafter"/>
</dbReference>
<dbReference type="PANTHER" id="PTHR12121:SF37">
    <property type="entry name" value="2',5'-PHOSPHODIESTERASE 12"/>
    <property type="match status" value="1"/>
</dbReference>
<evidence type="ECO:0000313" key="3">
    <source>
        <dbReference type="EMBL" id="CAH0376061.1"/>
    </source>
</evidence>
<evidence type="ECO:0000313" key="4">
    <source>
        <dbReference type="Proteomes" id="UP000789595"/>
    </source>
</evidence>
<dbReference type="Gene3D" id="3.60.10.10">
    <property type="entry name" value="Endonuclease/exonuclease/phosphatase"/>
    <property type="match status" value="2"/>
</dbReference>
<accession>A0A8J2X5I1</accession>
<dbReference type="AlphaFoldDB" id="A0A8J2X5I1"/>